<reference evidence="2" key="1">
    <citation type="journal article" date="2023" name="Nat. Plants">
        <title>Single-cell RNA sequencing provides a high-resolution roadmap for understanding the multicellular compartmentation of specialized metabolism.</title>
        <authorList>
            <person name="Sun S."/>
            <person name="Shen X."/>
            <person name="Li Y."/>
            <person name="Li Y."/>
            <person name="Wang S."/>
            <person name="Li R."/>
            <person name="Zhang H."/>
            <person name="Shen G."/>
            <person name="Guo B."/>
            <person name="Wei J."/>
            <person name="Xu J."/>
            <person name="St-Pierre B."/>
            <person name="Chen S."/>
            <person name="Sun C."/>
        </authorList>
    </citation>
    <scope>NUCLEOTIDE SEQUENCE [LARGE SCALE GENOMIC DNA]</scope>
</reference>
<protein>
    <submittedName>
        <fullName evidence="1">Uncharacterized protein</fullName>
    </submittedName>
</protein>
<comment type="caution">
    <text evidence="1">The sequence shown here is derived from an EMBL/GenBank/DDBJ whole genome shotgun (WGS) entry which is preliminary data.</text>
</comment>
<dbReference type="EMBL" id="CM044707">
    <property type="protein sequence ID" value="KAI5652547.1"/>
    <property type="molecule type" value="Genomic_DNA"/>
</dbReference>
<sequence>MSWHTTSATSLGRIRITTLLPVPATRIGDLTMYISSRGLFTRYRIIFVRMVIRIIAVNNGWVQHRRSACDIIRFVCNVQVFCTTPVKYGPYASLAIFEFQNNRPLTARVAAICEVKDLRYS</sequence>
<accession>A0ACB9ZXV3</accession>
<organism evidence="1 2">
    <name type="scientific">Catharanthus roseus</name>
    <name type="common">Madagascar periwinkle</name>
    <name type="synonym">Vinca rosea</name>
    <dbReference type="NCBI Taxonomy" id="4058"/>
    <lineage>
        <taxon>Eukaryota</taxon>
        <taxon>Viridiplantae</taxon>
        <taxon>Streptophyta</taxon>
        <taxon>Embryophyta</taxon>
        <taxon>Tracheophyta</taxon>
        <taxon>Spermatophyta</taxon>
        <taxon>Magnoliopsida</taxon>
        <taxon>eudicotyledons</taxon>
        <taxon>Gunneridae</taxon>
        <taxon>Pentapetalae</taxon>
        <taxon>asterids</taxon>
        <taxon>lamiids</taxon>
        <taxon>Gentianales</taxon>
        <taxon>Apocynaceae</taxon>
        <taxon>Rauvolfioideae</taxon>
        <taxon>Vinceae</taxon>
        <taxon>Catharanthinae</taxon>
        <taxon>Catharanthus</taxon>
    </lineage>
</organism>
<proteinExistence type="predicted"/>
<name>A0ACB9ZXV3_CATRO</name>
<dbReference type="Proteomes" id="UP001060085">
    <property type="component" value="Linkage Group LG07"/>
</dbReference>
<evidence type="ECO:0000313" key="1">
    <source>
        <dbReference type="EMBL" id="KAI5652547.1"/>
    </source>
</evidence>
<evidence type="ECO:0000313" key="2">
    <source>
        <dbReference type="Proteomes" id="UP001060085"/>
    </source>
</evidence>
<keyword evidence="2" id="KW-1185">Reference proteome</keyword>
<gene>
    <name evidence="1" type="ORF">M9H77_29734</name>
</gene>